<dbReference type="Gene3D" id="2.30.30.240">
    <property type="entry name" value="PRC-barrel domain"/>
    <property type="match status" value="1"/>
</dbReference>
<dbReference type="STRING" id="135826.KP77_03020"/>
<evidence type="ECO:0000313" key="3">
    <source>
        <dbReference type="Proteomes" id="UP000031950"/>
    </source>
</evidence>
<protein>
    <recommendedName>
        <fullName evidence="1">PRC-barrel domain-containing protein</fullName>
    </recommendedName>
</protein>
<dbReference type="PATRIC" id="fig|135826.4.peg.306"/>
<dbReference type="RefSeq" id="WP_235420642.1">
    <property type="nucleotide sequence ID" value="NZ_JXRQ01000008.1"/>
</dbReference>
<proteinExistence type="predicted"/>
<dbReference type="Pfam" id="PF05239">
    <property type="entry name" value="PRC"/>
    <property type="match status" value="1"/>
</dbReference>
<evidence type="ECO:0000313" key="2">
    <source>
        <dbReference type="EMBL" id="KIL53326.1"/>
    </source>
</evidence>
<feature type="domain" description="PRC-barrel" evidence="1">
    <location>
        <begin position="4"/>
        <end position="72"/>
    </location>
</feature>
<accession>A0A0C2W9Q0</accession>
<name>A0A0C2W9Q0_9BACL</name>
<dbReference type="AlphaFoldDB" id="A0A0C2W9Q0"/>
<dbReference type="InterPro" id="IPR027275">
    <property type="entry name" value="PRC-brl_dom"/>
</dbReference>
<keyword evidence="3" id="KW-1185">Reference proteome</keyword>
<gene>
    <name evidence="2" type="ORF">KP77_03020</name>
</gene>
<comment type="caution">
    <text evidence="2">The sequence shown here is derived from an EMBL/GenBank/DDBJ whole genome shotgun (WGS) entry which is preliminary data.</text>
</comment>
<organism evidence="2 3">
    <name type="scientific">Jeotgalibacillus alimentarius</name>
    <dbReference type="NCBI Taxonomy" id="135826"/>
    <lineage>
        <taxon>Bacteria</taxon>
        <taxon>Bacillati</taxon>
        <taxon>Bacillota</taxon>
        <taxon>Bacilli</taxon>
        <taxon>Bacillales</taxon>
        <taxon>Caryophanaceae</taxon>
        <taxon>Jeotgalibacillus</taxon>
    </lineage>
</organism>
<evidence type="ECO:0000259" key="1">
    <source>
        <dbReference type="Pfam" id="PF05239"/>
    </source>
</evidence>
<dbReference type="SUPFAM" id="SSF50346">
    <property type="entry name" value="PRC-barrel domain"/>
    <property type="match status" value="1"/>
</dbReference>
<sequence length="236" mass="25909">MMKNSTELIGLPVISITDGTEIGTVKSIVVNPEKRSVDFIAIEHEDWQTSVRAIPFKKIIGLGGYAITVENSGAVIDLNEIPIANQLLNRKISVADTKAITKKGQLAGEIKEYYFSEESGSIETLNIDATDQSGFIDAEFVITYGKDIIVLEEEALNAIRDSIEVVDVEPEEETSKVDQFKEKQMSMLVGKTLKNDVTDYSGEKILSAGEVLTEDQIEMTKQRGPSTFAKLATSVE</sequence>
<dbReference type="Proteomes" id="UP000031950">
    <property type="component" value="Unassembled WGS sequence"/>
</dbReference>
<dbReference type="InterPro" id="IPR011033">
    <property type="entry name" value="PRC_barrel-like_sf"/>
</dbReference>
<reference evidence="2 3" key="1">
    <citation type="submission" date="2015-01" db="EMBL/GenBank/DDBJ databases">
        <title>Genome sequence of Jeotgalibacillus alimentarius.</title>
        <authorList>
            <person name="Goh K.M."/>
            <person name="Chan K.-G."/>
            <person name="Yaakop A.S."/>
            <person name="Ee R."/>
            <person name="Gan H.M."/>
            <person name="Chan C.S."/>
        </authorList>
    </citation>
    <scope>NUCLEOTIDE SEQUENCE [LARGE SCALE GENOMIC DNA]</scope>
    <source>
        <strain evidence="2 3">YKJ-13</strain>
    </source>
</reference>
<dbReference type="EMBL" id="JXRQ01000008">
    <property type="protein sequence ID" value="KIL53326.1"/>
    <property type="molecule type" value="Genomic_DNA"/>
</dbReference>